<reference evidence="1" key="1">
    <citation type="journal article" date="2023" name="G3 (Bethesda)">
        <title>A reference genome for the long-term kleptoplast-retaining sea slug Elysia crispata morphotype clarki.</title>
        <authorList>
            <person name="Eastman K.E."/>
            <person name="Pendleton A.L."/>
            <person name="Shaikh M.A."/>
            <person name="Suttiyut T."/>
            <person name="Ogas R."/>
            <person name="Tomko P."/>
            <person name="Gavelis G."/>
            <person name="Widhalm J.R."/>
            <person name="Wisecaver J.H."/>
        </authorList>
    </citation>
    <scope>NUCLEOTIDE SEQUENCE</scope>
    <source>
        <strain evidence="1">ECLA1</strain>
    </source>
</reference>
<protein>
    <submittedName>
        <fullName evidence="1">Uncharacterized protein</fullName>
    </submittedName>
</protein>
<organism evidence="1 2">
    <name type="scientific">Elysia crispata</name>
    <name type="common">lettuce slug</name>
    <dbReference type="NCBI Taxonomy" id="231223"/>
    <lineage>
        <taxon>Eukaryota</taxon>
        <taxon>Metazoa</taxon>
        <taxon>Spiralia</taxon>
        <taxon>Lophotrochozoa</taxon>
        <taxon>Mollusca</taxon>
        <taxon>Gastropoda</taxon>
        <taxon>Heterobranchia</taxon>
        <taxon>Euthyneura</taxon>
        <taxon>Panpulmonata</taxon>
        <taxon>Sacoglossa</taxon>
        <taxon>Placobranchoidea</taxon>
        <taxon>Plakobranchidae</taxon>
        <taxon>Elysia</taxon>
    </lineage>
</organism>
<evidence type="ECO:0000313" key="1">
    <source>
        <dbReference type="EMBL" id="KAK3781920.1"/>
    </source>
</evidence>
<evidence type="ECO:0000313" key="2">
    <source>
        <dbReference type="Proteomes" id="UP001283361"/>
    </source>
</evidence>
<comment type="caution">
    <text evidence="1">The sequence shown here is derived from an EMBL/GenBank/DDBJ whole genome shotgun (WGS) entry which is preliminary data.</text>
</comment>
<dbReference type="EMBL" id="JAWDGP010002573">
    <property type="protein sequence ID" value="KAK3781920.1"/>
    <property type="molecule type" value="Genomic_DNA"/>
</dbReference>
<name>A0AAE1DTN3_9GAST</name>
<dbReference type="AlphaFoldDB" id="A0AAE1DTN3"/>
<sequence length="86" mass="9618">MRKLGVHEHVGASEEMRKFGVHEHVGASEEMRKFGVHEKEDGNLYEGTARRTSKSKVTCVLVDFGICTVTGEFDSKKVIVNAKRLV</sequence>
<keyword evidence="2" id="KW-1185">Reference proteome</keyword>
<dbReference type="Proteomes" id="UP001283361">
    <property type="component" value="Unassembled WGS sequence"/>
</dbReference>
<proteinExistence type="predicted"/>
<accession>A0AAE1DTN3</accession>
<gene>
    <name evidence="1" type="ORF">RRG08_056576</name>
</gene>